<proteinExistence type="predicted"/>
<accession>A0A0B5DUX0</accession>
<dbReference type="Gene3D" id="3.60.15.10">
    <property type="entry name" value="Ribonuclease Z/Hydroxyacylglutathione hydrolase-like"/>
    <property type="match status" value="1"/>
</dbReference>
<feature type="domain" description="Metallo-beta-lactamase" evidence="1">
    <location>
        <begin position="30"/>
        <end position="211"/>
    </location>
</feature>
<dbReference type="Pfam" id="PF00753">
    <property type="entry name" value="Lactamase_B"/>
    <property type="match status" value="1"/>
</dbReference>
<evidence type="ECO:0000259" key="1">
    <source>
        <dbReference type="SMART" id="SM00849"/>
    </source>
</evidence>
<dbReference type="HOGENOM" id="CLU_048478_2_1_5"/>
<dbReference type="RefSeq" id="WP_043869808.1">
    <property type="nucleotide sequence ID" value="NZ_CP004393.1"/>
</dbReference>
<reference evidence="2 3" key="1">
    <citation type="journal article" date="2014" name="Int. J. Syst. Evol. Microbiol.">
        <title>Celeribacter indicus sp. nov., a polycyclic aromatic hydrocarbon-degrading bacterium from deep-sea sediment and reclassification of Huaishuia halophila as Celeribacter halophilus comb. nov.</title>
        <authorList>
            <person name="Lai Q."/>
            <person name="Cao J."/>
            <person name="Yuan J."/>
            <person name="Li F."/>
            <person name="Shao Z."/>
        </authorList>
    </citation>
    <scope>NUCLEOTIDE SEQUENCE [LARGE SCALE GENOMIC DNA]</scope>
    <source>
        <strain evidence="2">P73</strain>
    </source>
</reference>
<dbReference type="PANTHER" id="PTHR23131">
    <property type="entry name" value="ENDORIBONUCLEASE LACTB2"/>
    <property type="match status" value="1"/>
</dbReference>
<dbReference type="InterPro" id="IPR036388">
    <property type="entry name" value="WH-like_DNA-bd_sf"/>
</dbReference>
<dbReference type="Proteomes" id="UP000031521">
    <property type="component" value="Chromosome"/>
</dbReference>
<dbReference type="InterPro" id="IPR041516">
    <property type="entry name" value="LACTB2_WH"/>
</dbReference>
<dbReference type="STRING" id="1208324.P73_2478"/>
<protein>
    <submittedName>
        <fullName evidence="2">Beta-lactamase domain-containing protein</fullName>
    </submittedName>
</protein>
<dbReference type="Gene3D" id="1.10.10.10">
    <property type="entry name" value="Winged helix-like DNA-binding domain superfamily/Winged helix DNA-binding domain"/>
    <property type="match status" value="1"/>
</dbReference>
<name>A0A0B5DUX0_9RHOB</name>
<dbReference type="SMART" id="SM00849">
    <property type="entry name" value="Lactamase_B"/>
    <property type="match status" value="1"/>
</dbReference>
<dbReference type="InterPro" id="IPR050662">
    <property type="entry name" value="Sec-metab_biosynth-thioest"/>
</dbReference>
<evidence type="ECO:0000313" key="2">
    <source>
        <dbReference type="EMBL" id="AJE47193.1"/>
    </source>
</evidence>
<evidence type="ECO:0000313" key="3">
    <source>
        <dbReference type="Proteomes" id="UP000031521"/>
    </source>
</evidence>
<dbReference type="CDD" id="cd16278">
    <property type="entry name" value="metallo-hydrolase-like_MBL-fold"/>
    <property type="match status" value="1"/>
</dbReference>
<organism evidence="2 3">
    <name type="scientific">Celeribacter indicus</name>
    <dbReference type="NCBI Taxonomy" id="1208324"/>
    <lineage>
        <taxon>Bacteria</taxon>
        <taxon>Pseudomonadati</taxon>
        <taxon>Pseudomonadota</taxon>
        <taxon>Alphaproteobacteria</taxon>
        <taxon>Rhodobacterales</taxon>
        <taxon>Roseobacteraceae</taxon>
        <taxon>Celeribacter</taxon>
    </lineage>
</organism>
<dbReference type="InterPro" id="IPR001279">
    <property type="entry name" value="Metallo-B-lactamas"/>
</dbReference>
<dbReference type="SUPFAM" id="SSF56281">
    <property type="entry name" value="Metallo-hydrolase/oxidoreductase"/>
    <property type="match status" value="1"/>
</dbReference>
<dbReference type="AlphaFoldDB" id="A0A0B5DUX0"/>
<sequence>MNAHPGQVTRLEDGLVRVIAPNPSPMTFWGTNSFLLGTGEARVLIDPGPELPAHRAALRAALPAGARIALILVTHAHLDHSGGAAALARETGAEILAFGDAVSGRAPHMQALLADGLVGGGEGVDHGFAPDRRLSDGETVATPAGPVTALHTPGHMAGHLSFAWRDVIFCGDLVMGWSSSLISPPDGDAAAFRDSCARLSAAEARRLYPAHGPAVEDPAARIGALLAHRAAREAQILDALARGPLDLPGLTRAVYADLPETHLPAAARNTLAHLIDLTTRNRVQATPRLSENAIFSIA</sequence>
<dbReference type="Pfam" id="PF17778">
    <property type="entry name" value="WHD_BLACT"/>
    <property type="match status" value="1"/>
</dbReference>
<dbReference type="PANTHER" id="PTHR23131:SF0">
    <property type="entry name" value="ENDORIBONUCLEASE LACTB2"/>
    <property type="match status" value="1"/>
</dbReference>
<keyword evidence="3" id="KW-1185">Reference proteome</keyword>
<gene>
    <name evidence="2" type="ORF">P73_2478</name>
</gene>
<dbReference type="EMBL" id="CP004393">
    <property type="protein sequence ID" value="AJE47193.1"/>
    <property type="molecule type" value="Genomic_DNA"/>
</dbReference>
<dbReference type="KEGG" id="cid:P73_2478"/>
<dbReference type="InterPro" id="IPR036866">
    <property type="entry name" value="RibonucZ/Hydroxyglut_hydro"/>
</dbReference>